<dbReference type="PROSITE" id="PS50231">
    <property type="entry name" value="RICIN_B_LECTIN"/>
    <property type="match status" value="1"/>
</dbReference>
<dbReference type="SMART" id="SM00320">
    <property type="entry name" value="WD40"/>
    <property type="match status" value="14"/>
</dbReference>
<feature type="repeat" description="WD" evidence="3">
    <location>
        <begin position="1026"/>
        <end position="1067"/>
    </location>
</feature>
<feature type="repeat" description="WD" evidence="3">
    <location>
        <begin position="686"/>
        <end position="727"/>
    </location>
</feature>
<protein>
    <recommendedName>
        <fullName evidence="8">NB-ARC domain-containing protein</fullName>
    </recommendedName>
</protein>
<feature type="repeat" description="WD" evidence="3">
    <location>
        <begin position="1080"/>
        <end position="1108"/>
    </location>
</feature>
<evidence type="ECO:0000259" key="4">
    <source>
        <dbReference type="Pfam" id="PF00931"/>
    </source>
</evidence>
<dbReference type="InterPro" id="IPR058651">
    <property type="entry name" value="HTH_VMAP-M9"/>
</dbReference>
<dbReference type="PANTHER" id="PTHR22847">
    <property type="entry name" value="WD40 REPEAT PROTEIN"/>
    <property type="match status" value="1"/>
</dbReference>
<name>A0A8J7I505_9NOST</name>
<evidence type="ECO:0008006" key="8">
    <source>
        <dbReference type="Google" id="ProtNLM"/>
    </source>
</evidence>
<feature type="domain" description="vWA-MoxR associated protein N-terminal HTH" evidence="5">
    <location>
        <begin position="1"/>
        <end position="80"/>
    </location>
</feature>
<evidence type="ECO:0000259" key="5">
    <source>
        <dbReference type="Pfam" id="PF26355"/>
    </source>
</evidence>
<dbReference type="SUPFAM" id="SSF50978">
    <property type="entry name" value="WD40 repeat-like"/>
    <property type="match status" value="2"/>
</dbReference>
<dbReference type="GO" id="GO:0043531">
    <property type="term" value="F:ADP binding"/>
    <property type="evidence" value="ECO:0007669"/>
    <property type="project" value="InterPro"/>
</dbReference>
<comment type="caution">
    <text evidence="6">The sequence shown here is derived from an EMBL/GenBank/DDBJ whole genome shotgun (WGS) entry which is preliminary data.</text>
</comment>
<evidence type="ECO:0000256" key="2">
    <source>
        <dbReference type="ARBA" id="ARBA00022737"/>
    </source>
</evidence>
<feature type="repeat" description="WD" evidence="3">
    <location>
        <begin position="642"/>
        <end position="685"/>
    </location>
</feature>
<dbReference type="Pfam" id="PF00400">
    <property type="entry name" value="WD40"/>
    <property type="match status" value="8"/>
</dbReference>
<dbReference type="InterPro" id="IPR036322">
    <property type="entry name" value="WD40_repeat_dom_sf"/>
</dbReference>
<dbReference type="SUPFAM" id="SSF52540">
    <property type="entry name" value="P-loop containing nucleoside triphosphate hydrolases"/>
    <property type="match status" value="1"/>
</dbReference>
<keyword evidence="7" id="KW-1185">Reference proteome</keyword>
<dbReference type="SUPFAM" id="SSF141571">
    <property type="entry name" value="Pentapeptide repeat-like"/>
    <property type="match status" value="1"/>
</dbReference>
<evidence type="ECO:0000313" key="7">
    <source>
        <dbReference type="Proteomes" id="UP000662314"/>
    </source>
</evidence>
<gene>
    <name evidence="6" type="ORF">I8752_17715</name>
</gene>
<dbReference type="SUPFAM" id="SSF50998">
    <property type="entry name" value="Quinoprotein alcohol dehydrogenase-like"/>
    <property type="match status" value="1"/>
</dbReference>
<dbReference type="AlphaFoldDB" id="A0A8J7I505"/>
<feature type="domain" description="NB-ARC" evidence="4">
    <location>
        <begin position="122"/>
        <end position="218"/>
    </location>
</feature>
<feature type="repeat" description="WD" evidence="3">
    <location>
        <begin position="1109"/>
        <end position="1153"/>
    </location>
</feature>
<keyword evidence="1 3" id="KW-0853">WD repeat</keyword>
<dbReference type="PRINTS" id="PR00364">
    <property type="entry name" value="DISEASERSIST"/>
</dbReference>
<feature type="repeat" description="WD" evidence="3">
    <location>
        <begin position="812"/>
        <end position="853"/>
    </location>
</feature>
<dbReference type="RefSeq" id="WP_214433629.1">
    <property type="nucleotide sequence ID" value="NZ_CAWPUQ010000323.1"/>
</dbReference>
<reference evidence="6 7" key="1">
    <citation type="journal article" date="2021" name="Int. J. Syst. Evol. Microbiol.">
        <title>Amazonocrinis nigriterrae gen. nov., sp. nov., Atlanticothrix silvestris gen. nov., sp. nov. and Dendronalium phyllosphericum gen. nov., sp. nov., nostocacean cyanobacteria from Brazilian environments.</title>
        <authorList>
            <person name="Alvarenga D.O."/>
            <person name="Andreote A.P.D."/>
            <person name="Branco L.H.Z."/>
            <person name="Delbaje E."/>
            <person name="Cruz R.B."/>
            <person name="Varani A.M."/>
            <person name="Fiore M.F."/>
        </authorList>
    </citation>
    <scope>NUCLEOTIDE SEQUENCE [LARGE SCALE GENOMIC DNA]</scope>
    <source>
        <strain evidence="6 7">CENA369</strain>
    </source>
</reference>
<feature type="repeat" description="WD" evidence="3">
    <location>
        <begin position="728"/>
        <end position="769"/>
    </location>
</feature>
<keyword evidence="2" id="KW-0677">Repeat</keyword>
<feature type="repeat" description="WD" evidence="3">
    <location>
        <begin position="900"/>
        <end position="941"/>
    </location>
</feature>
<dbReference type="InterPro" id="IPR002182">
    <property type="entry name" value="NB-ARC"/>
</dbReference>
<dbReference type="Gene3D" id="2.130.10.10">
    <property type="entry name" value="YVTN repeat-like/Quinoprotein amine dehydrogenase"/>
    <property type="match status" value="5"/>
</dbReference>
<dbReference type="PROSITE" id="PS50294">
    <property type="entry name" value="WD_REPEATS_REGION"/>
    <property type="match status" value="13"/>
</dbReference>
<evidence type="ECO:0000256" key="1">
    <source>
        <dbReference type="ARBA" id="ARBA00022574"/>
    </source>
</evidence>
<feature type="repeat" description="WD" evidence="3">
    <location>
        <begin position="770"/>
        <end position="811"/>
    </location>
</feature>
<dbReference type="Pfam" id="PF26355">
    <property type="entry name" value="HTH_VMAP-M9"/>
    <property type="match status" value="1"/>
</dbReference>
<evidence type="ECO:0000313" key="6">
    <source>
        <dbReference type="EMBL" id="MBH8574825.1"/>
    </source>
</evidence>
<dbReference type="InterPro" id="IPR015943">
    <property type="entry name" value="WD40/YVTN_repeat-like_dom_sf"/>
</dbReference>
<dbReference type="Proteomes" id="UP000662314">
    <property type="component" value="Unassembled WGS sequence"/>
</dbReference>
<dbReference type="Pfam" id="PF25173">
    <property type="entry name" value="Beta-prop_WDR3_1st"/>
    <property type="match status" value="1"/>
</dbReference>
<feature type="repeat" description="WD" evidence="3">
    <location>
        <begin position="601"/>
        <end position="634"/>
    </location>
</feature>
<feature type="repeat" description="WD" evidence="3">
    <location>
        <begin position="854"/>
        <end position="899"/>
    </location>
</feature>
<accession>A0A8J7I505</accession>
<feature type="repeat" description="WD" evidence="3">
    <location>
        <begin position="984"/>
        <end position="1025"/>
    </location>
</feature>
<dbReference type="CDD" id="cd00200">
    <property type="entry name" value="WD40"/>
    <property type="match status" value="2"/>
</dbReference>
<dbReference type="InterPro" id="IPR027417">
    <property type="entry name" value="P-loop_NTPase"/>
</dbReference>
<dbReference type="Pfam" id="PF00931">
    <property type="entry name" value="NB-ARC"/>
    <property type="match status" value="1"/>
</dbReference>
<sequence>MTVEEALAIVEIILEKTSLNDLQEIIFRQSWEQKTYPEIAEKFGYDADYIKIVGFRLWKMLSKAMGEKVTKDNLHSSLRRWCYRQKNTGEIKPDNPIKTYQDWGEALDVSIFYGRFLEIATLKQWINQDRCRLVALLGIGGIGKTSLSVKLSEKLQGNFEYVIWRSLYNAPTIEALLTILIQVLSHQQQGDLPESVSDRISRLLTYLQKHRCLLILDNAETILSSNEGRTGQYRSGYEGYGELFKRIGEFRHQSCLVLTSREKPKEVAVLEGEKLPVRTMRLSGLSIAEGQAIFSCKGSFIGSIDEWQTLIQSYAGNPLALKIVATTIRDLFDSNISNFLAQGTVVFGDIQDLLEQQFQRLSALEKSVMYWLAINREPVNFSEIQADLLSLIASSQLLEALSALERRSLIEKGSALFTLQPVLMEYITSRLIQEVCVEIETQYISLFKTHALMKATAKDYIKEIQLYLILNPVIKKLLSLFGSANRIEAQLMTILASLRGKKPMDTGYVGGNTINLLRQLQMDLSDRNFSSLTIWQADLKGVNLHQTNFADSDLTKSTFTANLSYTFTLAVSPNGNFLAIGDTLGQISLWQTTDGQQCLTWEAHTGWVRSIVFSADGQTLFSGSDDQTVKQWDLTGRCLQVFRMHTGFVWSVAQARQENYSVLASGGMDQTVKLWDIQTGECLKSLEGHTDWIWAIALSKDGQTLASGSADHTIKLWHVNTGECQKTLQGHTGIVWSVAFNADEKILVSGSADGTVRIWDLEAMQCLQTLHGHTAHVWCIACSADGQTLASGSGDTTIRLWDINTGECLKTLLGHTHTVRSLTFTPDGKTLIVSDDNQTVKFWNIHTGQCFRTFRGHGSGVWALATSPLDDLDRSQVLASGEDQTVKLWDIHTGKCIKTLTGHTNWVRTVAFHPQGNTIASGGADETVRIWNIETGECLQVLRGHRNWLLSVTYSPDGQTLASSGSDKQVRIWDVNTGQCLGVLCNHTNIVSSLVYSPDGKMLISCCADSLIRAWDVATGECLKIFRGHTNGVWSAQFSPDGQTLYSSSQDATIKIWDFKTCQCLRTLKGHTDAAISAASPDGCLLASGGTDQTVRIWDMKTGKCLRVLIGHTRWIFAIAFIHSLVKSPILASSSEDQTIRLWNVETGECLKILRTPRPYEGMNITGVVGLTESVRSSLLALGAITEIFK</sequence>
<dbReference type="PROSITE" id="PS50082">
    <property type="entry name" value="WD_REPEATS_2"/>
    <property type="match status" value="13"/>
</dbReference>
<dbReference type="InterPro" id="IPR011047">
    <property type="entry name" value="Quinoprotein_ADH-like_sf"/>
</dbReference>
<dbReference type="InterPro" id="IPR019775">
    <property type="entry name" value="WD40_repeat_CS"/>
</dbReference>
<dbReference type="PRINTS" id="PR00320">
    <property type="entry name" value="GPROTEINBRPT"/>
</dbReference>
<dbReference type="FunFam" id="2.130.10.10:FF:000228">
    <property type="entry name" value="COMPASS-like H3K4 histone methylase component WDR5A"/>
    <property type="match status" value="1"/>
</dbReference>
<feature type="repeat" description="WD" evidence="3">
    <location>
        <begin position="942"/>
        <end position="983"/>
    </location>
</feature>
<dbReference type="InterPro" id="IPR020472">
    <property type="entry name" value="WD40_PAC1"/>
</dbReference>
<proteinExistence type="predicted"/>
<dbReference type="Gene3D" id="3.40.50.300">
    <property type="entry name" value="P-loop containing nucleotide triphosphate hydrolases"/>
    <property type="match status" value="1"/>
</dbReference>
<dbReference type="InterPro" id="IPR001680">
    <property type="entry name" value="WD40_rpt"/>
</dbReference>
<dbReference type="PANTHER" id="PTHR22847:SF637">
    <property type="entry name" value="WD REPEAT DOMAIN 5B"/>
    <property type="match status" value="1"/>
</dbReference>
<organism evidence="6 7">
    <name type="scientific">Dendronalium phyllosphericum CENA369</name>
    <dbReference type="NCBI Taxonomy" id="1725256"/>
    <lineage>
        <taxon>Bacteria</taxon>
        <taxon>Bacillati</taxon>
        <taxon>Cyanobacteriota</taxon>
        <taxon>Cyanophyceae</taxon>
        <taxon>Nostocales</taxon>
        <taxon>Nostocaceae</taxon>
        <taxon>Dendronalium</taxon>
        <taxon>Dendronalium phyllosphericum</taxon>
    </lineage>
</organism>
<evidence type="ECO:0000256" key="3">
    <source>
        <dbReference type="PROSITE-ProRule" id="PRU00221"/>
    </source>
</evidence>
<dbReference type="PROSITE" id="PS00678">
    <property type="entry name" value="WD_REPEATS_1"/>
    <property type="match status" value="10"/>
</dbReference>
<dbReference type="EMBL" id="JAECZA010000085">
    <property type="protein sequence ID" value="MBH8574825.1"/>
    <property type="molecule type" value="Genomic_DNA"/>
</dbReference>